<dbReference type="InterPro" id="IPR046196">
    <property type="entry name" value="DUF6228"/>
</dbReference>
<sequence length="151" mass="16539">MIIHDARGGQLLRVGDPGQGVHLLFSTPMRPYGGDPALDVAVRAKGAWVDVSELVRTLDGDGLVEFISSLADVSGRWSQPRTWRSSEGQLQISAQRSDGRIVVTWGIWRGVTESESAWYFETATSHRGEGEMREFSAAFQALFDGKSETVA</sequence>
<protein>
    <submittedName>
        <fullName evidence="1">Uncharacterized protein</fullName>
    </submittedName>
</protein>
<dbReference type="Pfam" id="PF19739">
    <property type="entry name" value="DUF6228"/>
    <property type="match status" value="1"/>
</dbReference>
<gene>
    <name evidence="1" type="ORF">SLI_0924</name>
</gene>
<dbReference type="RefSeq" id="WP_016325340.1">
    <property type="nucleotide sequence ID" value="NZ_CM001889.1"/>
</dbReference>
<proteinExistence type="predicted"/>
<dbReference type="AlphaFoldDB" id="A0A7U9DKI2"/>
<evidence type="ECO:0000313" key="2">
    <source>
        <dbReference type="Proteomes" id="UP000014062"/>
    </source>
</evidence>
<organism evidence="1 2">
    <name type="scientific">Streptomyces lividans 1326</name>
    <dbReference type="NCBI Taxonomy" id="1200984"/>
    <lineage>
        <taxon>Bacteria</taxon>
        <taxon>Bacillati</taxon>
        <taxon>Actinomycetota</taxon>
        <taxon>Actinomycetes</taxon>
        <taxon>Kitasatosporales</taxon>
        <taxon>Streptomycetaceae</taxon>
        <taxon>Streptomyces</taxon>
    </lineage>
</organism>
<dbReference type="Proteomes" id="UP000014062">
    <property type="component" value="Chromosome"/>
</dbReference>
<accession>A0A7U9DKI2</accession>
<reference evidence="2" key="1">
    <citation type="journal article" date="2013" name="Genome Biol. Evol.">
        <title>The genome sequence of Streptomyces lividans 66 reveals a novel tRNA-dependent peptide biosynthetic system within a metal-related genomic island.</title>
        <authorList>
            <person name="Cruz-Morales P."/>
            <person name="Vijgenboom E."/>
            <person name="Iruegas-Bocardo F."/>
            <person name="Girard G."/>
            <person name="Yanez-Guerra L.A."/>
            <person name="Ramos-Aboites H.E."/>
            <person name="Pernodet J.L."/>
            <person name="Anne J."/>
            <person name="van Wezel G.P."/>
            <person name="Barona-Gomez F."/>
        </authorList>
    </citation>
    <scope>NUCLEOTIDE SEQUENCE [LARGE SCALE GENOMIC DNA]</scope>
    <source>
        <strain evidence="2">1326</strain>
    </source>
</reference>
<evidence type="ECO:0000313" key="1">
    <source>
        <dbReference type="EMBL" id="EOY45642.1"/>
    </source>
</evidence>
<name>A0A7U9DKI2_STRLI</name>
<dbReference type="EMBL" id="CM001889">
    <property type="protein sequence ID" value="EOY45642.1"/>
    <property type="molecule type" value="Genomic_DNA"/>
</dbReference>